<evidence type="ECO:0000313" key="9">
    <source>
        <dbReference type="Proteomes" id="UP000607645"/>
    </source>
</evidence>
<dbReference type="InterPro" id="IPR047135">
    <property type="entry name" value="YsiQ"/>
</dbReference>
<evidence type="ECO:0000256" key="4">
    <source>
        <dbReference type="ARBA" id="ARBA00022692"/>
    </source>
</evidence>
<keyword evidence="2" id="KW-0813">Transport</keyword>
<protein>
    <submittedName>
        <fullName evidence="8">MATE family efflux transporter</fullName>
    </submittedName>
</protein>
<organism evidence="8 9">
    <name type="scientific">Lawsonibacter faecis</name>
    <dbReference type="NCBI Taxonomy" id="2763052"/>
    <lineage>
        <taxon>Bacteria</taxon>
        <taxon>Bacillati</taxon>
        <taxon>Bacillota</taxon>
        <taxon>Clostridia</taxon>
        <taxon>Eubacteriales</taxon>
        <taxon>Oscillospiraceae</taxon>
        <taxon>Lawsonibacter</taxon>
    </lineage>
</organism>
<dbReference type="Proteomes" id="UP000607645">
    <property type="component" value="Unassembled WGS sequence"/>
</dbReference>
<evidence type="ECO:0000256" key="3">
    <source>
        <dbReference type="ARBA" id="ARBA00022475"/>
    </source>
</evidence>
<dbReference type="EMBL" id="JACOPQ010000008">
    <property type="protein sequence ID" value="MBC5737631.1"/>
    <property type="molecule type" value="Genomic_DNA"/>
</dbReference>
<dbReference type="AlphaFoldDB" id="A0A8J6MDG4"/>
<reference evidence="8" key="1">
    <citation type="submission" date="2020-08" db="EMBL/GenBank/DDBJ databases">
        <title>Genome public.</title>
        <authorList>
            <person name="Liu C."/>
            <person name="Sun Q."/>
        </authorList>
    </citation>
    <scope>NUCLEOTIDE SEQUENCE</scope>
    <source>
        <strain evidence="8">NSJ-52</strain>
    </source>
</reference>
<dbReference type="InterPro" id="IPR002528">
    <property type="entry name" value="MATE_fam"/>
</dbReference>
<feature type="transmembrane region" description="Helical" evidence="7">
    <location>
        <begin position="61"/>
        <end position="83"/>
    </location>
</feature>
<dbReference type="InterPro" id="IPR048279">
    <property type="entry name" value="MdtK-like"/>
</dbReference>
<evidence type="ECO:0000256" key="5">
    <source>
        <dbReference type="ARBA" id="ARBA00022989"/>
    </source>
</evidence>
<accession>A0A8J6MDG4</accession>
<feature type="transmembrane region" description="Helical" evidence="7">
    <location>
        <begin position="167"/>
        <end position="184"/>
    </location>
</feature>
<keyword evidence="4 7" id="KW-0812">Transmembrane</keyword>
<dbReference type="GO" id="GO:0042910">
    <property type="term" value="F:xenobiotic transmembrane transporter activity"/>
    <property type="evidence" value="ECO:0007669"/>
    <property type="project" value="InterPro"/>
</dbReference>
<feature type="transmembrane region" description="Helical" evidence="7">
    <location>
        <begin position="322"/>
        <end position="344"/>
    </location>
</feature>
<name>A0A8J6MDG4_9FIRM</name>
<keyword evidence="6 7" id="KW-0472">Membrane</keyword>
<dbReference type="NCBIfam" id="TIGR00797">
    <property type="entry name" value="matE"/>
    <property type="match status" value="1"/>
</dbReference>
<feature type="transmembrane region" description="Helical" evidence="7">
    <location>
        <begin position="21"/>
        <end position="41"/>
    </location>
</feature>
<comment type="caution">
    <text evidence="8">The sequence shown here is derived from an EMBL/GenBank/DDBJ whole genome shotgun (WGS) entry which is preliminary data.</text>
</comment>
<dbReference type="PIRSF" id="PIRSF006603">
    <property type="entry name" value="DinF"/>
    <property type="match status" value="1"/>
</dbReference>
<evidence type="ECO:0000256" key="2">
    <source>
        <dbReference type="ARBA" id="ARBA00022448"/>
    </source>
</evidence>
<evidence type="ECO:0000313" key="8">
    <source>
        <dbReference type="EMBL" id="MBC5737631.1"/>
    </source>
</evidence>
<keyword evidence="3" id="KW-1003">Cell membrane</keyword>
<evidence type="ECO:0000256" key="6">
    <source>
        <dbReference type="ARBA" id="ARBA00023136"/>
    </source>
</evidence>
<gene>
    <name evidence="8" type="ORF">H8S62_11510</name>
</gene>
<dbReference type="Pfam" id="PF01554">
    <property type="entry name" value="MatE"/>
    <property type="match status" value="2"/>
</dbReference>
<feature type="transmembrane region" description="Helical" evidence="7">
    <location>
        <begin position="134"/>
        <end position="155"/>
    </location>
</feature>
<sequence>MTSTSAVPLKKQENNVLRLTWPIFIELLLQMLVGNADQIMVGWVDPNGVGAIGNANQVTNLLLLVFSVICTASMILISQYIGARDGRSVSQTYSVSLFTNLIFGLAVSLVLILGCGPIFRLMGVHEEIFAKTCLYMRIIGAGMAFQAVYLTFTAFFRSSQMMKETMLVSVVMNLLNIGGNYLLINGAGPLPAMGVAGAAVSSGVSRVVGVVIIAVLFVKKFGRVVRLRELRPFPSHQLRRLLRIGVPTGGESLSYNMSQICIQTVCNNFASFVVNTRVYANMFANITYMFGSAISQAAQVVAARLMGAGDVEGTDRRVKLTLVSSIAISGAVSVLLAIFCRPLYSLFTRDPQVLELAQAIMLIEIPLELGRAVNMTMCRALQACGDIRFPIVICVIDAWLVGVGGSILLGMVFGMGLKGLWIAMACDECIRAGLFLWRWHSRKWAEKRLLNS</sequence>
<keyword evidence="9" id="KW-1185">Reference proteome</keyword>
<evidence type="ECO:0000256" key="1">
    <source>
        <dbReference type="ARBA" id="ARBA00004651"/>
    </source>
</evidence>
<dbReference type="PANTHER" id="PTHR42925">
    <property type="entry name" value="MULTIDRUG AND TOXIN EFFLUX PROTEIN MATE FAMILY"/>
    <property type="match status" value="1"/>
</dbReference>
<feature type="transmembrane region" description="Helical" evidence="7">
    <location>
        <begin position="196"/>
        <end position="218"/>
    </location>
</feature>
<dbReference type="PANTHER" id="PTHR42925:SF2">
    <property type="entry name" value="NA+ DRIVEN MULTIDRUG EFFLUX PUMP"/>
    <property type="match status" value="1"/>
</dbReference>
<evidence type="ECO:0000256" key="7">
    <source>
        <dbReference type="SAM" id="Phobius"/>
    </source>
</evidence>
<feature type="transmembrane region" description="Helical" evidence="7">
    <location>
        <begin position="95"/>
        <end position="122"/>
    </location>
</feature>
<dbReference type="GO" id="GO:0005886">
    <property type="term" value="C:plasma membrane"/>
    <property type="evidence" value="ECO:0007669"/>
    <property type="project" value="UniProtKB-SubCell"/>
</dbReference>
<dbReference type="CDD" id="cd13134">
    <property type="entry name" value="MATE_like_8"/>
    <property type="match status" value="1"/>
</dbReference>
<dbReference type="GO" id="GO:0015297">
    <property type="term" value="F:antiporter activity"/>
    <property type="evidence" value="ECO:0007669"/>
    <property type="project" value="InterPro"/>
</dbReference>
<dbReference type="RefSeq" id="WP_186919439.1">
    <property type="nucleotide sequence ID" value="NZ_JACOPQ010000008.1"/>
</dbReference>
<proteinExistence type="predicted"/>
<comment type="subcellular location">
    <subcellularLocation>
        <location evidence="1">Cell membrane</location>
        <topology evidence="1">Multi-pass membrane protein</topology>
    </subcellularLocation>
</comment>
<feature type="transmembrane region" description="Helical" evidence="7">
    <location>
        <begin position="389"/>
        <end position="413"/>
    </location>
</feature>
<keyword evidence="5 7" id="KW-1133">Transmembrane helix</keyword>